<evidence type="ECO:0000259" key="7">
    <source>
        <dbReference type="Pfam" id="PF02540"/>
    </source>
</evidence>
<dbReference type="NCBIfam" id="TIGR00552">
    <property type="entry name" value="nadE"/>
    <property type="match status" value="1"/>
</dbReference>
<evidence type="ECO:0000256" key="1">
    <source>
        <dbReference type="ARBA" id="ARBA00022598"/>
    </source>
</evidence>
<dbReference type="SUPFAM" id="SSF56317">
    <property type="entry name" value="Carbon-nitrogen hydrolase"/>
    <property type="match status" value="1"/>
</dbReference>
<comment type="similarity">
    <text evidence="6">Belongs to the NAD synthetase family.</text>
</comment>
<dbReference type="EC" id="6.3.5.1" evidence="5"/>
<gene>
    <name evidence="8" type="primary">nadE</name>
    <name evidence="8" type="ORF">NCTC11190_00713</name>
</gene>
<dbReference type="GO" id="GO:0009435">
    <property type="term" value="P:NAD+ biosynthetic process"/>
    <property type="evidence" value="ECO:0007669"/>
    <property type="project" value="UniProtKB-UniRule"/>
</dbReference>
<dbReference type="InterPro" id="IPR022310">
    <property type="entry name" value="NAD/GMP_synthase"/>
</dbReference>
<evidence type="ECO:0000256" key="2">
    <source>
        <dbReference type="ARBA" id="ARBA00022741"/>
    </source>
</evidence>
<evidence type="ECO:0000313" key="8">
    <source>
        <dbReference type="EMBL" id="SUE33505.1"/>
    </source>
</evidence>
<dbReference type="Gene3D" id="3.60.110.10">
    <property type="entry name" value="Carbon-nitrogen hydrolase"/>
    <property type="match status" value="2"/>
</dbReference>
<evidence type="ECO:0000256" key="5">
    <source>
        <dbReference type="PIRNR" id="PIRNR006630"/>
    </source>
</evidence>
<dbReference type="GO" id="GO:0003952">
    <property type="term" value="F:NAD+ synthase (glutamine-hydrolyzing) activity"/>
    <property type="evidence" value="ECO:0007669"/>
    <property type="project" value="UniProtKB-UniRule"/>
</dbReference>
<dbReference type="Proteomes" id="UP000255233">
    <property type="component" value="Unassembled WGS sequence"/>
</dbReference>
<evidence type="ECO:0000256" key="4">
    <source>
        <dbReference type="ARBA" id="ARBA00023027"/>
    </source>
</evidence>
<feature type="domain" description="NAD/GMP synthase" evidence="7">
    <location>
        <begin position="184"/>
        <end position="441"/>
    </location>
</feature>
<dbReference type="PANTHER" id="PTHR23090">
    <property type="entry name" value="NH 3 /GLUTAMINE-DEPENDENT NAD + SYNTHETASE"/>
    <property type="match status" value="1"/>
</dbReference>
<dbReference type="PIRSF" id="PIRSF006630">
    <property type="entry name" value="NADS_GAT"/>
    <property type="match status" value="1"/>
</dbReference>
<dbReference type="PANTHER" id="PTHR23090:SF9">
    <property type="entry name" value="GLUTAMINE-DEPENDENT NAD(+) SYNTHETASE"/>
    <property type="match status" value="1"/>
</dbReference>
<dbReference type="InterPro" id="IPR014445">
    <property type="entry name" value="Gln-dep_NAD_synthase"/>
</dbReference>
<comment type="similarity">
    <text evidence="5">In the C-terminal section; belongs to the NAD synthetase family.</text>
</comment>
<proteinExistence type="inferred from homology"/>
<comment type="pathway">
    <text evidence="5">Cofactor biosynthesis; NAD(+) biosynthesis; NAD(+) from deamido-NAD(+) (L-Gln route): step 1/1.</text>
</comment>
<keyword evidence="2 5" id="KW-0547">Nucleotide-binding</keyword>
<organism evidence="8 9">
    <name type="scientific">Rikenella microfusus</name>
    <dbReference type="NCBI Taxonomy" id="28139"/>
    <lineage>
        <taxon>Bacteria</taxon>
        <taxon>Pseudomonadati</taxon>
        <taxon>Bacteroidota</taxon>
        <taxon>Bacteroidia</taxon>
        <taxon>Bacteroidales</taxon>
        <taxon>Rikenellaceae</taxon>
        <taxon>Rikenella</taxon>
    </lineage>
</organism>
<protein>
    <recommendedName>
        <fullName evidence="5">Glutamine-dependent NAD(+) synthetase</fullName>
        <ecNumber evidence="5">6.3.5.1</ecNumber>
    </recommendedName>
    <alternativeName>
        <fullName evidence="5">NAD(+) synthase [glutamine-hydrolyzing]</fullName>
    </alternativeName>
</protein>
<dbReference type="AlphaFoldDB" id="A0A379MPQ6"/>
<keyword evidence="4 5" id="KW-0520">NAD</keyword>
<dbReference type="UniPathway" id="UPA00253">
    <property type="reaction ID" value="UER00334"/>
</dbReference>
<name>A0A379MPQ6_9BACT</name>
<dbReference type="STRING" id="880526.GCA_000427365_00733"/>
<evidence type="ECO:0000256" key="3">
    <source>
        <dbReference type="ARBA" id="ARBA00022840"/>
    </source>
</evidence>
<keyword evidence="1 5" id="KW-0436">Ligase</keyword>
<dbReference type="Pfam" id="PF02540">
    <property type="entry name" value="NAD_synthase"/>
    <property type="match status" value="1"/>
</dbReference>
<dbReference type="EMBL" id="UGVL01000001">
    <property type="protein sequence ID" value="SUE33505.1"/>
    <property type="molecule type" value="Genomic_DNA"/>
</dbReference>
<dbReference type="OrthoDB" id="9803818at2"/>
<dbReference type="FunFam" id="3.40.50.620:FF:000106">
    <property type="entry name" value="Glutamine-dependent NAD(+) synthetase"/>
    <property type="match status" value="1"/>
</dbReference>
<keyword evidence="3 5" id="KW-0067">ATP-binding</keyword>
<dbReference type="InterPro" id="IPR003694">
    <property type="entry name" value="NAD_synthase"/>
</dbReference>
<evidence type="ECO:0000313" key="9">
    <source>
        <dbReference type="Proteomes" id="UP000255233"/>
    </source>
</evidence>
<accession>A0A379MPQ6</accession>
<comment type="catalytic activity">
    <reaction evidence="5">
        <text>deamido-NAD(+) + L-glutamine + ATP + H2O = L-glutamate + AMP + diphosphate + NAD(+) + H(+)</text>
        <dbReference type="Rhea" id="RHEA:24384"/>
        <dbReference type="ChEBI" id="CHEBI:15377"/>
        <dbReference type="ChEBI" id="CHEBI:15378"/>
        <dbReference type="ChEBI" id="CHEBI:29985"/>
        <dbReference type="ChEBI" id="CHEBI:30616"/>
        <dbReference type="ChEBI" id="CHEBI:33019"/>
        <dbReference type="ChEBI" id="CHEBI:57540"/>
        <dbReference type="ChEBI" id="CHEBI:58359"/>
        <dbReference type="ChEBI" id="CHEBI:58437"/>
        <dbReference type="ChEBI" id="CHEBI:456215"/>
        <dbReference type="EC" id="6.3.5.1"/>
    </reaction>
</comment>
<evidence type="ECO:0000256" key="6">
    <source>
        <dbReference type="RuleBase" id="RU003811"/>
    </source>
</evidence>
<dbReference type="CDD" id="cd00553">
    <property type="entry name" value="NAD_synthase"/>
    <property type="match status" value="1"/>
</dbReference>
<dbReference type="GO" id="GO:0005524">
    <property type="term" value="F:ATP binding"/>
    <property type="evidence" value="ECO:0007669"/>
    <property type="project" value="UniProtKB-UniRule"/>
</dbReference>
<dbReference type="InterPro" id="IPR036526">
    <property type="entry name" value="C-N_Hydrolase_sf"/>
</dbReference>
<sequence>MKIALVQQNYKVGDVAGNTAKMKEAVAKAAAQGVERVVFGAEAATGTPLLGLAGSAAFRREAAEARASLEAFAAARGVRLVLSDCECDRVKIVCAADHFRHGVAERNRDRWLAEARTSGKPVVWVNQTGAQTGTIYYGGSCVACPSGSVVTLPLFEESLAVIDTEAGGWLSGAVWGDRMDQLHRALVLGVRDYFAKTGCRDACVAMSGGIDSALVLALAVEALGPERVKTVMLPSQYSTDHSVADAEEMIRRVGIPKEQVWLVPIAQTFGTALEALQPVLRAATDDKKRGLAEENMQARIRLMMTMALSNSHGALMLNTSNKSEAAVGYGTLYGDTSGALGVIGDLYKGDVYALSRRIDAEAEAAGRVAPIPEHILTKAPSAELRPGQKDSDSLPDYPVLDAILVRLVEGGMSSAEVVAEGFDAATVERVCRLLLSGDFKRFQLPPALRVSGCTFGVEWQWPITAAKVL</sequence>
<dbReference type="InterPro" id="IPR014729">
    <property type="entry name" value="Rossmann-like_a/b/a_fold"/>
</dbReference>
<dbReference type="GO" id="GO:0005737">
    <property type="term" value="C:cytoplasm"/>
    <property type="evidence" value="ECO:0007669"/>
    <property type="project" value="InterPro"/>
</dbReference>
<keyword evidence="9" id="KW-1185">Reference proteome</keyword>
<reference evidence="8 9" key="1">
    <citation type="submission" date="2018-06" db="EMBL/GenBank/DDBJ databases">
        <authorList>
            <consortium name="Pathogen Informatics"/>
            <person name="Doyle S."/>
        </authorList>
    </citation>
    <scope>NUCLEOTIDE SEQUENCE [LARGE SCALE GENOMIC DNA]</scope>
    <source>
        <strain evidence="8 9">NCTC11190</strain>
    </source>
</reference>
<dbReference type="GO" id="GO:0004359">
    <property type="term" value="F:glutaminase activity"/>
    <property type="evidence" value="ECO:0007669"/>
    <property type="project" value="InterPro"/>
</dbReference>
<dbReference type="SUPFAM" id="SSF52402">
    <property type="entry name" value="Adenine nucleotide alpha hydrolases-like"/>
    <property type="match status" value="1"/>
</dbReference>
<dbReference type="Gene3D" id="3.40.50.620">
    <property type="entry name" value="HUPs"/>
    <property type="match status" value="1"/>
</dbReference>
<dbReference type="RefSeq" id="WP_051214327.1">
    <property type="nucleotide sequence ID" value="NZ_UGVL01000001.1"/>
</dbReference>